<keyword evidence="8" id="KW-1185">Reference proteome</keyword>
<evidence type="ECO:0000256" key="4">
    <source>
        <dbReference type="RuleBase" id="RU361153"/>
    </source>
</evidence>
<dbReference type="GO" id="GO:0009986">
    <property type="term" value="C:cell surface"/>
    <property type="evidence" value="ECO:0007669"/>
    <property type="project" value="TreeGrafter"/>
</dbReference>
<dbReference type="InterPro" id="IPR050386">
    <property type="entry name" value="Glycosyl_hydrolase_5"/>
</dbReference>
<dbReference type="Gene3D" id="3.20.20.80">
    <property type="entry name" value="Glycosidases"/>
    <property type="match status" value="1"/>
</dbReference>
<dbReference type="EMBL" id="FUEG01000013">
    <property type="protein sequence ID" value="SJL11193.1"/>
    <property type="molecule type" value="Genomic_DNA"/>
</dbReference>
<dbReference type="Proteomes" id="UP000219338">
    <property type="component" value="Unassembled WGS sequence"/>
</dbReference>
<dbReference type="SUPFAM" id="SSF51445">
    <property type="entry name" value="(Trans)glycosidases"/>
    <property type="match status" value="1"/>
</dbReference>
<comment type="similarity">
    <text evidence="1 4">Belongs to the glycosyl hydrolase 5 (cellulase A) family.</text>
</comment>
<evidence type="ECO:0000256" key="5">
    <source>
        <dbReference type="SAM" id="SignalP"/>
    </source>
</evidence>
<protein>
    <submittedName>
        <fullName evidence="7">Related to EXG1-exo-beta-1,3-glucanase (I/II), major isoform</fullName>
    </submittedName>
</protein>
<dbReference type="GO" id="GO:0008422">
    <property type="term" value="F:beta-glucosidase activity"/>
    <property type="evidence" value="ECO:0007669"/>
    <property type="project" value="TreeGrafter"/>
</dbReference>
<dbReference type="Pfam" id="PF00150">
    <property type="entry name" value="Cellulase"/>
    <property type="match status" value="1"/>
</dbReference>
<dbReference type="AlphaFoldDB" id="A0A284RR29"/>
<keyword evidence="5" id="KW-0732">Signal</keyword>
<feature type="signal peptide" evidence="5">
    <location>
        <begin position="1"/>
        <end position="24"/>
    </location>
</feature>
<name>A0A284RR29_ARMOS</name>
<reference evidence="8" key="1">
    <citation type="journal article" date="2017" name="Nat. Ecol. Evol.">
        <title>Genome expansion and lineage-specific genetic innovations in the forest pathogenic fungi Armillaria.</title>
        <authorList>
            <person name="Sipos G."/>
            <person name="Prasanna A.N."/>
            <person name="Walter M.C."/>
            <person name="O'Connor E."/>
            <person name="Balint B."/>
            <person name="Krizsan K."/>
            <person name="Kiss B."/>
            <person name="Hess J."/>
            <person name="Varga T."/>
            <person name="Slot J."/>
            <person name="Riley R."/>
            <person name="Boka B."/>
            <person name="Rigling D."/>
            <person name="Barry K."/>
            <person name="Lee J."/>
            <person name="Mihaltcheva S."/>
            <person name="LaButti K."/>
            <person name="Lipzen A."/>
            <person name="Waldron R."/>
            <person name="Moloney N.M."/>
            <person name="Sperisen C."/>
            <person name="Kredics L."/>
            <person name="Vagvoelgyi C."/>
            <person name="Patrignani A."/>
            <person name="Fitzpatrick D."/>
            <person name="Nagy I."/>
            <person name="Doyle S."/>
            <person name="Anderson J.B."/>
            <person name="Grigoriev I.V."/>
            <person name="Gueldener U."/>
            <person name="Muensterkoetter M."/>
            <person name="Nagy L.G."/>
        </authorList>
    </citation>
    <scope>NUCLEOTIDE SEQUENCE [LARGE SCALE GENOMIC DNA]</scope>
    <source>
        <strain evidence="8">C18/9</strain>
    </source>
</reference>
<dbReference type="PANTHER" id="PTHR31297:SF42">
    <property type="entry name" value="GLYCOSIDE HYDROLASE FAMILY 5 DOMAIN-CONTAINING PROTEIN"/>
    <property type="match status" value="1"/>
</dbReference>
<evidence type="ECO:0000259" key="6">
    <source>
        <dbReference type="Pfam" id="PF00150"/>
    </source>
</evidence>
<organism evidence="7 8">
    <name type="scientific">Armillaria ostoyae</name>
    <name type="common">Armillaria root rot fungus</name>
    <dbReference type="NCBI Taxonomy" id="47428"/>
    <lineage>
        <taxon>Eukaryota</taxon>
        <taxon>Fungi</taxon>
        <taxon>Dikarya</taxon>
        <taxon>Basidiomycota</taxon>
        <taxon>Agaricomycotina</taxon>
        <taxon>Agaricomycetes</taxon>
        <taxon>Agaricomycetidae</taxon>
        <taxon>Agaricales</taxon>
        <taxon>Marasmiineae</taxon>
        <taxon>Physalacriaceae</taxon>
        <taxon>Armillaria</taxon>
    </lineage>
</organism>
<evidence type="ECO:0000256" key="2">
    <source>
        <dbReference type="ARBA" id="ARBA00022801"/>
    </source>
</evidence>
<dbReference type="GO" id="GO:0009251">
    <property type="term" value="P:glucan catabolic process"/>
    <property type="evidence" value="ECO:0007669"/>
    <property type="project" value="TreeGrafter"/>
</dbReference>
<dbReference type="GO" id="GO:0005576">
    <property type="term" value="C:extracellular region"/>
    <property type="evidence" value="ECO:0007669"/>
    <property type="project" value="TreeGrafter"/>
</dbReference>
<dbReference type="InterPro" id="IPR001547">
    <property type="entry name" value="Glyco_hydro_5"/>
</dbReference>
<feature type="domain" description="Glycoside hydrolase family 5" evidence="6">
    <location>
        <begin position="83"/>
        <end position="261"/>
    </location>
</feature>
<keyword evidence="2 4" id="KW-0378">Hydrolase</keyword>
<sequence>MGISLLRAVTVAAFGFSLLEPVLAISPAFNYGTDKVRGVNLGGWLVLEPWITPSLFENTGISTIVDEWTFCEYQDTDIARETLTKHWSTWITESDFADIASAGLNHVRIPIGYWAFNVTEHEPYIQGQVDYLRKALRWAAAHGLQVIVDLHGVPGSQNGFDNSGRRMSYPGWHSDHSNIVRSNDILYEMARLFGGNASIIEPLNELSPMFYSRRYYEFIGLRPAGFCGDDVLQVVKQYWEDSYDAIRSIPGTNAVVLIHDAFQDLSYWKDFMRREDNYDGVAMDTHIYQMFSGEEVARSDDEHIAAACQEGPSLSSFHLWTIVGEWTAAPTDCAKYLNGKSFDPVLCRGVGARYDGTYPNSTWVGDCGCKTGSASSFSQEYKDFLRKYWEAQVITYQNWIHWTWKAESADDWSYQAGLAGGWIPRNVTDLLYPTICG</sequence>
<proteinExistence type="inferred from homology"/>
<gene>
    <name evidence="7" type="ORF">ARMOST_14596</name>
</gene>
<feature type="chain" id="PRO_5013035353" evidence="5">
    <location>
        <begin position="25"/>
        <end position="437"/>
    </location>
</feature>
<dbReference type="STRING" id="47428.A0A284RR29"/>
<dbReference type="InterPro" id="IPR017853">
    <property type="entry name" value="GH"/>
</dbReference>
<dbReference type="OrthoDB" id="62120at2759"/>
<evidence type="ECO:0000313" key="8">
    <source>
        <dbReference type="Proteomes" id="UP000219338"/>
    </source>
</evidence>
<accession>A0A284RR29</accession>
<keyword evidence="3 4" id="KW-0326">Glycosidase</keyword>
<evidence type="ECO:0000256" key="1">
    <source>
        <dbReference type="ARBA" id="ARBA00005641"/>
    </source>
</evidence>
<dbReference type="PANTHER" id="PTHR31297">
    <property type="entry name" value="GLUCAN ENDO-1,6-BETA-GLUCOSIDASE B"/>
    <property type="match status" value="1"/>
</dbReference>
<evidence type="ECO:0000256" key="3">
    <source>
        <dbReference type="ARBA" id="ARBA00023295"/>
    </source>
</evidence>
<dbReference type="OMA" id="GYPGWFN"/>
<evidence type="ECO:0000313" key="7">
    <source>
        <dbReference type="EMBL" id="SJL11193.1"/>
    </source>
</evidence>